<name>A0A8C0ZNI8_CASCN</name>
<evidence type="ECO:0000313" key="1">
    <source>
        <dbReference type="Ensembl" id="ENSCCNP00000006272.1"/>
    </source>
</evidence>
<dbReference type="GO" id="GO:0031201">
    <property type="term" value="C:SNARE complex"/>
    <property type="evidence" value="ECO:0007669"/>
    <property type="project" value="TreeGrafter"/>
</dbReference>
<reference evidence="1" key="1">
    <citation type="submission" date="2023-09" db="UniProtKB">
        <authorList>
            <consortium name="Ensembl"/>
        </authorList>
    </citation>
    <scope>IDENTIFICATION</scope>
</reference>
<protein>
    <submittedName>
        <fullName evidence="1">Uncharacterized protein</fullName>
    </submittedName>
</protein>
<dbReference type="PANTHER" id="PTHR46897:SF1">
    <property type="entry name" value="VESICLE-ASSOCIATED MEMBRANE PROTEIN 4"/>
    <property type="match status" value="1"/>
</dbReference>
<sequence>MHTKFKYHLNKDDVIGSMKSEKRKLLEDVLDEEEALFLKGPFVPRFGLRNCKIKHVKDQVDEVIDVIVSPMSNNITAVVLGL</sequence>
<organism evidence="1">
    <name type="scientific">Castor canadensis</name>
    <name type="common">American beaver</name>
    <dbReference type="NCBI Taxonomy" id="51338"/>
    <lineage>
        <taxon>Eukaryota</taxon>
        <taxon>Metazoa</taxon>
        <taxon>Chordata</taxon>
        <taxon>Craniata</taxon>
        <taxon>Vertebrata</taxon>
        <taxon>Euteleostomi</taxon>
        <taxon>Mammalia</taxon>
        <taxon>Eutheria</taxon>
        <taxon>Euarchontoglires</taxon>
        <taxon>Glires</taxon>
        <taxon>Rodentia</taxon>
        <taxon>Castorimorpha</taxon>
        <taxon>Castoridae</taxon>
        <taxon>Castor</taxon>
    </lineage>
</organism>
<dbReference type="GO" id="GO:0090161">
    <property type="term" value="P:Golgi ribbon formation"/>
    <property type="evidence" value="ECO:0007669"/>
    <property type="project" value="InterPro"/>
</dbReference>
<dbReference type="PANTHER" id="PTHR46897">
    <property type="entry name" value="VESICLE-ASSOCIATED MEMBRANE PROTEIN 4"/>
    <property type="match status" value="1"/>
</dbReference>
<dbReference type="GO" id="GO:0005802">
    <property type="term" value="C:trans-Golgi network"/>
    <property type="evidence" value="ECO:0007669"/>
    <property type="project" value="TreeGrafter"/>
</dbReference>
<dbReference type="AlphaFoldDB" id="A0A8C0ZNI8"/>
<dbReference type="GO" id="GO:0035493">
    <property type="term" value="P:SNARE complex assembly"/>
    <property type="evidence" value="ECO:0007669"/>
    <property type="project" value="TreeGrafter"/>
</dbReference>
<dbReference type="Ensembl" id="ENSCCNT00000008235.1">
    <property type="protein sequence ID" value="ENSCCNP00000006272.1"/>
    <property type="gene ID" value="ENSCCNG00000006620.1"/>
</dbReference>
<accession>A0A8C0ZNI8</accession>
<dbReference type="InterPro" id="IPR042887">
    <property type="entry name" value="VAMP4"/>
</dbReference>
<proteinExistence type="predicted"/>